<name>A0A2Z6B3R7_9BACT</name>
<keyword evidence="4" id="KW-1185">Reference proteome</keyword>
<organism evidence="3 4">
    <name type="scientific">Desulfovibrio ferrophilus</name>
    <dbReference type="NCBI Taxonomy" id="241368"/>
    <lineage>
        <taxon>Bacteria</taxon>
        <taxon>Pseudomonadati</taxon>
        <taxon>Thermodesulfobacteriota</taxon>
        <taxon>Desulfovibrionia</taxon>
        <taxon>Desulfovibrionales</taxon>
        <taxon>Desulfovibrionaceae</taxon>
        <taxon>Desulfovibrio</taxon>
    </lineage>
</organism>
<feature type="transmembrane region" description="Helical" evidence="2">
    <location>
        <begin position="23"/>
        <end position="40"/>
    </location>
</feature>
<dbReference type="Proteomes" id="UP000269883">
    <property type="component" value="Chromosome"/>
</dbReference>
<accession>A0A2Z6B3R7</accession>
<dbReference type="EMBL" id="AP017378">
    <property type="protein sequence ID" value="BBD10060.1"/>
    <property type="molecule type" value="Genomic_DNA"/>
</dbReference>
<dbReference type="GO" id="GO:0004386">
    <property type="term" value="F:helicase activity"/>
    <property type="evidence" value="ECO:0007669"/>
    <property type="project" value="UniProtKB-KW"/>
</dbReference>
<gene>
    <name evidence="3" type="ORF">DFE_3334</name>
</gene>
<keyword evidence="2" id="KW-0812">Transmembrane</keyword>
<keyword evidence="3" id="KW-0547">Nucleotide-binding</keyword>
<dbReference type="OrthoDB" id="5456342at2"/>
<keyword evidence="2" id="KW-0472">Membrane</keyword>
<proteinExistence type="predicted"/>
<protein>
    <submittedName>
        <fullName evidence="3">DNA/RNA helicase, superfamily I</fullName>
    </submittedName>
</protein>
<keyword evidence="3" id="KW-0067">ATP-binding</keyword>
<evidence type="ECO:0000313" key="3">
    <source>
        <dbReference type="EMBL" id="BBD10060.1"/>
    </source>
</evidence>
<evidence type="ECO:0000313" key="4">
    <source>
        <dbReference type="Proteomes" id="UP000269883"/>
    </source>
</evidence>
<dbReference type="KEGG" id="dfl:DFE_3334"/>
<feature type="region of interest" description="Disordered" evidence="1">
    <location>
        <begin position="73"/>
        <end position="110"/>
    </location>
</feature>
<feature type="compositionally biased region" description="Polar residues" evidence="1">
    <location>
        <begin position="80"/>
        <end position="89"/>
    </location>
</feature>
<keyword evidence="3" id="KW-0378">Hydrolase</keyword>
<keyword evidence="3" id="KW-0347">Helicase</keyword>
<sequence length="375" mass="39996">MNEESSTQESIPASTSAGGPRKGVILLVIAALAVAIVLAVKFMDKQQALDEAVVGSGEQSKDNGVLDLPMFAPKPDPATQDPQAANGMQQAGEAVPAHASSVTMSAAPTEPKTDRVLTRDFIRDLAATLAASYQPAGTRNNLSNRGVTTLTFKKLNMRYGTELTGLNVDEQDAALGRDQALSHLFSPIVLRLVFDIFSQPLLDELTAQGAAQQREFAKGSTYVKHSVSSAQVREMLKLYASLVADAGKAFEAFASRPDLTTALNRYFDASARVNAAYGKYSDREAVEAPQKELDAISLEIKNAIQAREKMRIGLLKGIRLGSGSMLAESDAIDIASWIHRRLAADPDAINAVGAIASLAREFSAKLAETTYSPEG</sequence>
<dbReference type="AlphaFoldDB" id="A0A2Z6B3R7"/>
<dbReference type="RefSeq" id="WP_126381120.1">
    <property type="nucleotide sequence ID" value="NZ_AP017378.1"/>
</dbReference>
<keyword evidence="2" id="KW-1133">Transmembrane helix</keyword>
<reference evidence="3 4" key="1">
    <citation type="journal article" date="2018" name="Sci. Adv.">
        <title>Multi-heme cytochromes provide a pathway for survival in energy-limited environments.</title>
        <authorList>
            <person name="Deng X."/>
            <person name="Dohmae N."/>
            <person name="Nealson K.H."/>
            <person name="Hashimoto K."/>
            <person name="Okamoto A."/>
        </authorList>
    </citation>
    <scope>NUCLEOTIDE SEQUENCE [LARGE SCALE GENOMIC DNA]</scope>
    <source>
        <strain evidence="3 4">IS5</strain>
    </source>
</reference>
<evidence type="ECO:0000256" key="2">
    <source>
        <dbReference type="SAM" id="Phobius"/>
    </source>
</evidence>
<evidence type="ECO:0000256" key="1">
    <source>
        <dbReference type="SAM" id="MobiDB-lite"/>
    </source>
</evidence>